<proteinExistence type="predicted"/>
<keyword evidence="1" id="KW-0489">Methyltransferase</keyword>
<dbReference type="Pfam" id="PF13578">
    <property type="entry name" value="Methyltransf_24"/>
    <property type="match status" value="1"/>
</dbReference>
<dbReference type="EMBL" id="QZXA01000001">
    <property type="protein sequence ID" value="RJT37909.1"/>
    <property type="molecule type" value="Genomic_DNA"/>
</dbReference>
<dbReference type="GO" id="GO:0032259">
    <property type="term" value="P:methylation"/>
    <property type="evidence" value="ECO:0007669"/>
    <property type="project" value="UniProtKB-KW"/>
</dbReference>
<organism evidence="1 2">
    <name type="scientific">Mesorhizobium jarvisii</name>
    <dbReference type="NCBI Taxonomy" id="1777867"/>
    <lineage>
        <taxon>Bacteria</taxon>
        <taxon>Pseudomonadati</taxon>
        <taxon>Pseudomonadota</taxon>
        <taxon>Alphaproteobacteria</taxon>
        <taxon>Hyphomicrobiales</taxon>
        <taxon>Phyllobacteriaceae</taxon>
        <taxon>Mesorhizobium</taxon>
    </lineage>
</organism>
<sequence length="187" mass="21053">MTIMQVAAEIDALAEVFRKEGVKSFLEIGSKFGGSLERLASAMPVGSRVVSVDLPRGTRAWPQSEAELKATVSKLRLKGYDTHLIWGDSTAPDVIAQVRALGPFDAVFIDANHTTPYLWKDWENYGSIGKIVAFHDIAWHRAPDWKEGVRIDVPEFWHVIKFARKRVEEFRFCPTGKNNGIGVLWRS</sequence>
<accession>A0A6M7TM24</accession>
<protein>
    <submittedName>
        <fullName evidence="1">Class I SAM-dependent methyltransferase</fullName>
    </submittedName>
</protein>
<evidence type="ECO:0000313" key="1">
    <source>
        <dbReference type="EMBL" id="RJT37909.1"/>
    </source>
</evidence>
<reference evidence="1 2" key="1">
    <citation type="submission" date="2018-09" db="EMBL/GenBank/DDBJ databases">
        <title>Mesorhizobium carmichaelinearum sp. nov. isolated from Carmichaelinea spp. root nodules in New Zealand.</title>
        <authorList>
            <person name="De Meyer S.E."/>
        </authorList>
    </citation>
    <scope>NUCLEOTIDE SEQUENCE [LARGE SCALE GENOMIC DNA]</scope>
    <source>
        <strain evidence="1 2">LMG 28313</strain>
    </source>
</reference>
<dbReference type="Proteomes" id="UP000275530">
    <property type="component" value="Unassembled WGS sequence"/>
</dbReference>
<dbReference type="InterPro" id="IPR029063">
    <property type="entry name" value="SAM-dependent_MTases_sf"/>
</dbReference>
<dbReference type="SUPFAM" id="SSF53335">
    <property type="entry name" value="S-adenosyl-L-methionine-dependent methyltransferases"/>
    <property type="match status" value="1"/>
</dbReference>
<keyword evidence="2" id="KW-1185">Reference proteome</keyword>
<keyword evidence="1" id="KW-0808">Transferase</keyword>
<evidence type="ECO:0000313" key="2">
    <source>
        <dbReference type="Proteomes" id="UP000275530"/>
    </source>
</evidence>
<dbReference type="AlphaFoldDB" id="A0A6M7TM24"/>
<dbReference type="Gene3D" id="3.40.50.150">
    <property type="entry name" value="Vaccinia Virus protein VP39"/>
    <property type="match status" value="1"/>
</dbReference>
<dbReference type="GO" id="GO:0008168">
    <property type="term" value="F:methyltransferase activity"/>
    <property type="evidence" value="ECO:0007669"/>
    <property type="project" value="UniProtKB-KW"/>
</dbReference>
<gene>
    <name evidence="1" type="ORF">D3242_01285</name>
</gene>
<name>A0A6M7TM24_9HYPH</name>
<comment type="caution">
    <text evidence="1">The sequence shown here is derived from an EMBL/GenBank/DDBJ whole genome shotgun (WGS) entry which is preliminary data.</text>
</comment>